<keyword evidence="7 8" id="KW-0411">Iron-sulfur</keyword>
<dbReference type="HAMAP" id="MF_02040">
    <property type="entry name" value="Mrp_NBP35"/>
    <property type="match status" value="1"/>
</dbReference>
<dbReference type="InterPro" id="IPR033756">
    <property type="entry name" value="YlxH/NBP35"/>
</dbReference>
<keyword evidence="3 8" id="KW-0479">Metal-binding</keyword>
<dbReference type="Pfam" id="PF10609">
    <property type="entry name" value="ParA"/>
    <property type="match status" value="1"/>
</dbReference>
<evidence type="ECO:0000313" key="10">
    <source>
        <dbReference type="EMBL" id="MCA5892496.1"/>
    </source>
</evidence>
<evidence type="ECO:0000313" key="11">
    <source>
        <dbReference type="Proteomes" id="UP001319870"/>
    </source>
</evidence>
<keyword evidence="6 8" id="KW-0408">Iron</keyword>
<keyword evidence="5 8" id="KW-0067">ATP-binding</keyword>
<proteinExistence type="inferred from homology"/>
<dbReference type="SUPFAM" id="SSF52540">
    <property type="entry name" value="P-loop containing nucleoside triphosphate hydrolases"/>
    <property type="match status" value="1"/>
</dbReference>
<protein>
    <recommendedName>
        <fullName evidence="8">Iron-sulfur cluster carrier protein</fullName>
    </recommendedName>
</protein>
<evidence type="ECO:0000256" key="8">
    <source>
        <dbReference type="HAMAP-Rule" id="MF_02040"/>
    </source>
</evidence>
<dbReference type="InterPro" id="IPR044304">
    <property type="entry name" value="NUBPL-like"/>
</dbReference>
<evidence type="ECO:0000256" key="7">
    <source>
        <dbReference type="ARBA" id="ARBA00023014"/>
    </source>
</evidence>
<name>A0ABS7ZBS2_9MICO</name>
<dbReference type="InterPro" id="IPR019591">
    <property type="entry name" value="Mrp/NBP35_ATP-bd"/>
</dbReference>
<feature type="binding site" evidence="8">
    <location>
        <begin position="129"/>
        <end position="136"/>
    </location>
    <ligand>
        <name>ATP</name>
        <dbReference type="ChEBI" id="CHEBI:30616"/>
    </ligand>
</feature>
<dbReference type="SUPFAM" id="SSF117916">
    <property type="entry name" value="Fe-S cluster assembly (FSCA) domain-like"/>
    <property type="match status" value="1"/>
</dbReference>
<evidence type="ECO:0000256" key="6">
    <source>
        <dbReference type="ARBA" id="ARBA00023004"/>
    </source>
</evidence>
<dbReference type="PROSITE" id="PS01215">
    <property type="entry name" value="MRP"/>
    <property type="match status" value="1"/>
</dbReference>
<dbReference type="Proteomes" id="UP001319870">
    <property type="component" value="Unassembled WGS sequence"/>
</dbReference>
<dbReference type="PANTHER" id="PTHR42961">
    <property type="entry name" value="IRON-SULFUR PROTEIN NUBPL"/>
    <property type="match status" value="1"/>
</dbReference>
<comment type="function">
    <text evidence="8">Binds and transfers iron-sulfur (Fe-S) clusters to target apoproteins. Can hydrolyze ATP.</text>
</comment>
<dbReference type="Gene3D" id="3.40.50.300">
    <property type="entry name" value="P-loop containing nucleotide triphosphate hydrolases"/>
    <property type="match status" value="1"/>
</dbReference>
<dbReference type="RefSeq" id="WP_225564270.1">
    <property type="nucleotide sequence ID" value="NZ_JAIXCQ010000002.1"/>
</dbReference>
<accession>A0ABS7ZBS2</accession>
<keyword evidence="4 8" id="KW-0547">Nucleotide-binding</keyword>
<evidence type="ECO:0000259" key="9">
    <source>
        <dbReference type="Pfam" id="PF01883"/>
    </source>
</evidence>
<dbReference type="GO" id="GO:0005524">
    <property type="term" value="F:ATP binding"/>
    <property type="evidence" value="ECO:0007669"/>
    <property type="project" value="UniProtKB-KW"/>
</dbReference>
<sequence>MSTTDTTDVAGRVRAALAAVIDPEIRRPLTELDMVRSVDVHGVTDAGAHVVVGIDLTVAGCPMKSQLVREVTAATVAVEGVASADVELGVMTPEQRASMRSRLRGGNGDPVIPFTQPGSLTKVYAIASGKGGVGKSSVTANLAAALAADGLSVGVVDADIYGFSIPRMLGVDRQPTRVDSMLLPPIEHGVKVVSIGMFVPAGQPVVWRGPMLHRALEQFLADVFWGDLDVLLLDLPPGTGDIAISVAQLLPGSEIIVVTTPQAAAAEVAERAGSIATQTSQGVVGVIENMSWLEQPDGSRLEIFGSGGGQRVADRLGETLGTDVPLLGQVPLDVTVRACGDDGTPVVLAAPDSPGARVLRDVARSLAKRSRGLAGMSLGITPVTH</sequence>
<keyword evidence="8" id="KW-0378">Hydrolase</keyword>
<dbReference type="InterPro" id="IPR034904">
    <property type="entry name" value="FSCA_dom_sf"/>
</dbReference>
<comment type="similarity">
    <text evidence="2">In the C-terminal section; belongs to the Mrp/NBP35 ATP-binding proteins family.</text>
</comment>
<dbReference type="Gene3D" id="3.30.300.130">
    <property type="entry name" value="Fe-S cluster assembly (FSCA)"/>
    <property type="match status" value="1"/>
</dbReference>
<organism evidence="10 11">
    <name type="scientific">Isoptericola luteus</name>
    <dbReference type="NCBI Taxonomy" id="2879484"/>
    <lineage>
        <taxon>Bacteria</taxon>
        <taxon>Bacillati</taxon>
        <taxon>Actinomycetota</taxon>
        <taxon>Actinomycetes</taxon>
        <taxon>Micrococcales</taxon>
        <taxon>Promicromonosporaceae</taxon>
        <taxon>Isoptericola</taxon>
    </lineage>
</organism>
<evidence type="ECO:0000256" key="3">
    <source>
        <dbReference type="ARBA" id="ARBA00022723"/>
    </source>
</evidence>
<dbReference type="InterPro" id="IPR027417">
    <property type="entry name" value="P-loop_NTPase"/>
</dbReference>
<keyword evidence="11" id="KW-1185">Reference proteome</keyword>
<evidence type="ECO:0000256" key="2">
    <source>
        <dbReference type="ARBA" id="ARBA00008205"/>
    </source>
</evidence>
<dbReference type="InterPro" id="IPR002744">
    <property type="entry name" value="MIP18-like"/>
</dbReference>
<evidence type="ECO:0000256" key="4">
    <source>
        <dbReference type="ARBA" id="ARBA00022741"/>
    </source>
</evidence>
<dbReference type="InterPro" id="IPR000808">
    <property type="entry name" value="Mrp-like_CS"/>
</dbReference>
<dbReference type="PANTHER" id="PTHR42961:SF2">
    <property type="entry name" value="IRON-SULFUR PROTEIN NUBPL"/>
    <property type="match status" value="1"/>
</dbReference>
<gene>
    <name evidence="10" type="ORF">LEP48_03900</name>
</gene>
<evidence type="ECO:0000256" key="1">
    <source>
        <dbReference type="ARBA" id="ARBA00007352"/>
    </source>
</evidence>
<dbReference type="Pfam" id="PF01883">
    <property type="entry name" value="FeS_assembly_P"/>
    <property type="match status" value="1"/>
</dbReference>
<comment type="similarity">
    <text evidence="1">In the N-terminal section; belongs to the MIP18 family.</text>
</comment>
<dbReference type="EMBL" id="JAIXCQ010000002">
    <property type="protein sequence ID" value="MCA5892496.1"/>
    <property type="molecule type" value="Genomic_DNA"/>
</dbReference>
<evidence type="ECO:0000256" key="5">
    <source>
        <dbReference type="ARBA" id="ARBA00022840"/>
    </source>
</evidence>
<comment type="subunit">
    <text evidence="8">Homodimer.</text>
</comment>
<comment type="similarity">
    <text evidence="8">Belongs to the Mrp/NBP35 ATP-binding proteins family.</text>
</comment>
<reference evidence="10 11" key="1">
    <citation type="submission" date="2021-09" db="EMBL/GenBank/DDBJ databases">
        <title>Isoptericola luteus sp. nov., a novel bacterium isolated from Harbin, the capital city of Heilongjiang province.</title>
        <authorList>
            <person name="Li J."/>
        </authorList>
    </citation>
    <scope>NUCLEOTIDE SEQUENCE [LARGE SCALE GENOMIC DNA]</scope>
    <source>
        <strain evidence="10 11">NEAU-Y5</strain>
    </source>
</reference>
<feature type="domain" description="MIP18 family-like" evidence="9">
    <location>
        <begin position="12"/>
        <end position="86"/>
    </location>
</feature>
<comment type="caution">
    <text evidence="10">The sequence shown here is derived from an EMBL/GenBank/DDBJ whole genome shotgun (WGS) entry which is preliminary data.</text>
</comment>
<dbReference type="CDD" id="cd02037">
    <property type="entry name" value="Mrp_NBP35"/>
    <property type="match status" value="1"/>
</dbReference>